<dbReference type="EMBL" id="ACGU01000077">
    <property type="protein sequence ID" value="EEJ71439.1"/>
    <property type="molecule type" value="Genomic_DNA"/>
</dbReference>
<organism evidence="5 6">
    <name type="scientific">Lactobacillus ultunensis DSM 16047</name>
    <dbReference type="NCBI Taxonomy" id="525365"/>
    <lineage>
        <taxon>Bacteria</taxon>
        <taxon>Bacillati</taxon>
        <taxon>Bacillota</taxon>
        <taxon>Bacilli</taxon>
        <taxon>Lactobacillales</taxon>
        <taxon>Lactobacillaceae</taxon>
        <taxon>Lactobacillus</taxon>
    </lineage>
</organism>
<dbReference type="Proteomes" id="UP000005583">
    <property type="component" value="Unassembled WGS sequence"/>
</dbReference>
<dbReference type="OrthoDB" id="9798081at2"/>
<dbReference type="PATRIC" id="fig|525365.8.peg.1775"/>
<dbReference type="PANTHER" id="PTHR43792">
    <property type="entry name" value="GNAT FAMILY, PUTATIVE (AFU_ORTHOLOGUE AFUA_3G00765)-RELATED-RELATED"/>
    <property type="match status" value="1"/>
</dbReference>
<comment type="similarity">
    <text evidence="3">Belongs to the acetyltransferase family. RimJ subfamily.</text>
</comment>
<dbReference type="SUPFAM" id="SSF55729">
    <property type="entry name" value="Acyl-CoA N-acyltransferases (Nat)"/>
    <property type="match status" value="1"/>
</dbReference>
<comment type="caution">
    <text evidence="5">The sequence shown here is derived from an EMBL/GenBank/DDBJ whole genome shotgun (WGS) entry which is preliminary data.</text>
</comment>
<protein>
    <submittedName>
        <fullName evidence="5">Acetyltransferase, GNAT family</fullName>
    </submittedName>
</protein>
<dbReference type="GO" id="GO:0005737">
    <property type="term" value="C:cytoplasm"/>
    <property type="evidence" value="ECO:0007669"/>
    <property type="project" value="TreeGrafter"/>
</dbReference>
<accession>C2EPV4</accession>
<evidence type="ECO:0000259" key="4">
    <source>
        <dbReference type="PROSITE" id="PS51186"/>
    </source>
</evidence>
<feature type="domain" description="N-acetyltransferase" evidence="4">
    <location>
        <begin position="7"/>
        <end position="173"/>
    </location>
</feature>
<dbReference type="AlphaFoldDB" id="C2EPV4"/>
<evidence type="ECO:0000256" key="1">
    <source>
        <dbReference type="ARBA" id="ARBA00022679"/>
    </source>
</evidence>
<evidence type="ECO:0000313" key="6">
    <source>
        <dbReference type="Proteomes" id="UP000005583"/>
    </source>
</evidence>
<keyword evidence="2" id="KW-0012">Acyltransferase</keyword>
<name>C2EPV4_9LACO</name>
<dbReference type="GO" id="GO:0008999">
    <property type="term" value="F:protein-N-terminal-alanine acetyltransferase activity"/>
    <property type="evidence" value="ECO:0007669"/>
    <property type="project" value="TreeGrafter"/>
</dbReference>
<keyword evidence="1 5" id="KW-0808">Transferase</keyword>
<reference evidence="5 6" key="1">
    <citation type="submission" date="2009-01" db="EMBL/GenBank/DDBJ databases">
        <authorList>
            <person name="Qin X."/>
            <person name="Bachman B."/>
            <person name="Battles P."/>
            <person name="Bell A."/>
            <person name="Bess C."/>
            <person name="Bickham C."/>
            <person name="Chaboub L."/>
            <person name="Chen D."/>
            <person name="Coyle M."/>
            <person name="Deiros D.R."/>
            <person name="Dinh H."/>
            <person name="Forbes L."/>
            <person name="Fowler G."/>
            <person name="Francisco L."/>
            <person name="Fu Q."/>
            <person name="Gubbala S."/>
            <person name="Hale W."/>
            <person name="Han Y."/>
            <person name="Hemphill L."/>
            <person name="Highlander S.K."/>
            <person name="Hirani K."/>
            <person name="Hogues M."/>
            <person name="Jackson L."/>
            <person name="Jakkamsetti A."/>
            <person name="Javaid M."/>
            <person name="Jiang H."/>
            <person name="Korchina V."/>
            <person name="Kovar C."/>
            <person name="Lara F."/>
            <person name="Lee S."/>
            <person name="Mata R."/>
            <person name="Mathew T."/>
            <person name="Moen C."/>
            <person name="Morales K."/>
            <person name="Munidasa M."/>
            <person name="Nazareth L."/>
            <person name="Ngo R."/>
            <person name="Nguyen L."/>
            <person name="Okwuonu G."/>
            <person name="Ongeri F."/>
            <person name="Patil S."/>
            <person name="Petrosino J."/>
            <person name="Pham C."/>
            <person name="Pham P."/>
            <person name="Pu L.-L."/>
            <person name="Puazo M."/>
            <person name="Raj R."/>
            <person name="Reid J."/>
            <person name="Rouhana J."/>
            <person name="Saada N."/>
            <person name="Shang Y."/>
            <person name="Simmons D."/>
            <person name="Thornton R."/>
            <person name="Warren J."/>
            <person name="Weissenberger G."/>
            <person name="Zhang J."/>
            <person name="Zhang L."/>
            <person name="Zhou C."/>
            <person name="Zhu D."/>
            <person name="Muzny D."/>
            <person name="Worley K."/>
            <person name="Gibbs R."/>
        </authorList>
    </citation>
    <scope>NUCLEOTIDE SEQUENCE [LARGE SCALE GENOMIC DNA]</scope>
    <source>
        <strain evidence="5 6">DSM 16047</strain>
    </source>
</reference>
<evidence type="ECO:0000256" key="2">
    <source>
        <dbReference type="ARBA" id="ARBA00023315"/>
    </source>
</evidence>
<gene>
    <name evidence="5" type="ORF">HMPREF0548_1700</name>
</gene>
<dbReference type="PROSITE" id="PS51186">
    <property type="entry name" value="GNAT"/>
    <property type="match status" value="1"/>
</dbReference>
<dbReference type="InterPro" id="IPR000182">
    <property type="entry name" value="GNAT_dom"/>
</dbReference>
<dbReference type="Pfam" id="PF13302">
    <property type="entry name" value="Acetyltransf_3"/>
    <property type="match status" value="1"/>
</dbReference>
<keyword evidence="6" id="KW-1185">Reference proteome</keyword>
<dbReference type="InterPro" id="IPR051531">
    <property type="entry name" value="N-acetyltransferase"/>
</dbReference>
<sequence length="183" mass="21686">MLESKRIYLRRFEEKDESELLKWGSNPRYHDMAGFERIDNIEEANKAVKQYMLRPESYVICLRKTNTVIGLVELYERGMDEQSGLLKTKEVGFLLDQAYEGHGYMTETLRLILAYAFKKKRQTEVWAGTFLTNKKSQKLLEKLGFKYIYTIDYSHVSALFSYQEKYYLLNKAEWLKIDANTKS</sequence>
<evidence type="ECO:0000256" key="3">
    <source>
        <dbReference type="ARBA" id="ARBA00038502"/>
    </source>
</evidence>
<dbReference type="STRING" id="525365.HMPREF0548_1700"/>
<dbReference type="Gene3D" id="3.40.630.30">
    <property type="match status" value="1"/>
</dbReference>
<dbReference type="RefSeq" id="WP_007126195.1">
    <property type="nucleotide sequence ID" value="NZ_AZFO01000054.1"/>
</dbReference>
<evidence type="ECO:0000313" key="5">
    <source>
        <dbReference type="EMBL" id="EEJ71439.1"/>
    </source>
</evidence>
<dbReference type="eggNOG" id="COG1670">
    <property type="taxonomic scope" value="Bacteria"/>
</dbReference>
<dbReference type="HOGENOM" id="CLU_013985_3_6_9"/>
<dbReference type="InterPro" id="IPR016181">
    <property type="entry name" value="Acyl_CoA_acyltransferase"/>
</dbReference>
<proteinExistence type="inferred from homology"/>
<dbReference type="PANTHER" id="PTHR43792:SF8">
    <property type="entry name" value="[RIBOSOMAL PROTEIN US5]-ALANINE N-ACETYLTRANSFERASE"/>
    <property type="match status" value="1"/>
</dbReference>